<dbReference type="OrthoDB" id="9808253at2"/>
<keyword evidence="2" id="KW-0472">Membrane</keyword>
<keyword evidence="6" id="KW-1185">Reference proteome</keyword>
<feature type="signal peptide" evidence="3">
    <location>
        <begin position="1"/>
        <end position="20"/>
    </location>
</feature>
<comment type="caution">
    <text evidence="5">The sequence shown here is derived from an EMBL/GenBank/DDBJ whole genome shotgun (WGS) entry which is preliminary data.</text>
</comment>
<evidence type="ECO:0000256" key="3">
    <source>
        <dbReference type="SAM" id="SignalP"/>
    </source>
</evidence>
<dbReference type="Pfam" id="PF14257">
    <property type="entry name" value="DUF4349"/>
    <property type="match status" value="1"/>
</dbReference>
<feature type="coiled-coil region" evidence="1">
    <location>
        <begin position="161"/>
        <end position="211"/>
    </location>
</feature>
<keyword evidence="2" id="KW-0812">Transmembrane</keyword>
<organism evidence="5 6">
    <name type="scientific">Thermosediminibacter litoriperuensis</name>
    <dbReference type="NCBI Taxonomy" id="291989"/>
    <lineage>
        <taxon>Bacteria</taxon>
        <taxon>Bacillati</taxon>
        <taxon>Bacillota</taxon>
        <taxon>Clostridia</taxon>
        <taxon>Thermosediminibacterales</taxon>
        <taxon>Thermosediminibacteraceae</taxon>
        <taxon>Thermosediminibacter</taxon>
    </lineage>
</organism>
<sequence length="289" mass="32649">MKKILIAILLAAFILAGCGAKPARRSGENQTAAPDYGQNNMAVQDMAVQDARTQAPQEGSKNLPGTIDRKIIKNGTLHLQVNDLKKTETQVFSLIQEYGGYIQSSSSRDENKEVWSEIVARVPSDRFEEFFGRLKQLGRVNYDNISTQDVTEEYIDLSARIKVLKAQEERLIRLLAKAEKIEDLLRIENELTRMRSEIEQLQGRINYLDRATGYSTVNIRIQQQVTAYPETGNAPGNILYKLKDGWITFFNLLIAVVETLAWVSPYIILTAIFTVVYLKYLKKNTGKGA</sequence>
<gene>
    <name evidence="5" type="ORF">LZ11_01117</name>
</gene>
<dbReference type="RefSeq" id="WP_148866890.1">
    <property type="nucleotide sequence ID" value="NZ_VNHO01000009.1"/>
</dbReference>
<evidence type="ECO:0000313" key="5">
    <source>
        <dbReference type="EMBL" id="TYP56193.1"/>
    </source>
</evidence>
<dbReference type="Proteomes" id="UP000322294">
    <property type="component" value="Unassembled WGS sequence"/>
</dbReference>
<protein>
    <submittedName>
        <fullName evidence="5">Uncharacterized protein DUF4349</fullName>
    </submittedName>
</protein>
<keyword evidence="3" id="KW-0732">Signal</keyword>
<reference evidence="5 6" key="1">
    <citation type="submission" date="2019-07" db="EMBL/GenBank/DDBJ databases">
        <title>Genomic Encyclopedia of Type Strains, Phase I: the one thousand microbial genomes (KMG-I) project.</title>
        <authorList>
            <person name="Kyrpides N."/>
        </authorList>
    </citation>
    <scope>NUCLEOTIDE SEQUENCE [LARGE SCALE GENOMIC DNA]</scope>
    <source>
        <strain evidence="5 6">DSM 16647</strain>
    </source>
</reference>
<feature type="transmembrane region" description="Helical" evidence="2">
    <location>
        <begin position="249"/>
        <end position="278"/>
    </location>
</feature>
<evidence type="ECO:0000259" key="4">
    <source>
        <dbReference type="Pfam" id="PF14257"/>
    </source>
</evidence>
<keyword evidence="1" id="KW-0175">Coiled coil</keyword>
<dbReference type="AlphaFoldDB" id="A0A5S5AX25"/>
<dbReference type="InterPro" id="IPR025645">
    <property type="entry name" value="DUF4349"/>
</dbReference>
<dbReference type="EMBL" id="VNHO01000009">
    <property type="protein sequence ID" value="TYP56193.1"/>
    <property type="molecule type" value="Genomic_DNA"/>
</dbReference>
<proteinExistence type="predicted"/>
<feature type="domain" description="DUF4349" evidence="4">
    <location>
        <begin position="69"/>
        <end position="277"/>
    </location>
</feature>
<evidence type="ECO:0000256" key="2">
    <source>
        <dbReference type="SAM" id="Phobius"/>
    </source>
</evidence>
<feature type="chain" id="PRO_5039421213" evidence="3">
    <location>
        <begin position="21"/>
        <end position="289"/>
    </location>
</feature>
<evidence type="ECO:0000256" key="1">
    <source>
        <dbReference type="SAM" id="Coils"/>
    </source>
</evidence>
<name>A0A5S5AX25_9FIRM</name>
<keyword evidence="2" id="KW-1133">Transmembrane helix</keyword>
<dbReference type="PROSITE" id="PS51257">
    <property type="entry name" value="PROKAR_LIPOPROTEIN"/>
    <property type="match status" value="1"/>
</dbReference>
<evidence type="ECO:0000313" key="6">
    <source>
        <dbReference type="Proteomes" id="UP000322294"/>
    </source>
</evidence>
<accession>A0A5S5AX25</accession>